<evidence type="ECO:0000256" key="1">
    <source>
        <dbReference type="SAM" id="SignalP"/>
    </source>
</evidence>
<dbReference type="GO" id="GO:0016787">
    <property type="term" value="F:hydrolase activity"/>
    <property type="evidence" value="ECO:0007669"/>
    <property type="project" value="UniProtKB-KW"/>
</dbReference>
<feature type="chain" id="PRO_5045415926" evidence="1">
    <location>
        <begin position="25"/>
        <end position="242"/>
    </location>
</feature>
<protein>
    <submittedName>
        <fullName evidence="3">SGNH/GDSL hydrolase family protein</fullName>
    </submittedName>
</protein>
<gene>
    <name evidence="3" type="ORF">ACFFHF_23630</name>
</gene>
<name>A0ABV6KXZ4_9BACI</name>
<dbReference type="Pfam" id="PF13472">
    <property type="entry name" value="Lipase_GDSL_2"/>
    <property type="match status" value="1"/>
</dbReference>
<dbReference type="InterPro" id="IPR036514">
    <property type="entry name" value="SGNH_hydro_sf"/>
</dbReference>
<dbReference type="RefSeq" id="WP_160546082.1">
    <property type="nucleotide sequence ID" value="NZ_JBHLUU010000127.1"/>
</dbReference>
<keyword evidence="1" id="KW-0732">Signal</keyword>
<dbReference type="InterPro" id="IPR051532">
    <property type="entry name" value="Ester_Hydrolysis_Enzymes"/>
</dbReference>
<sequence length="242" mass="26822">MKRIILRSMIIGSLLASLPMTAFAKGSKQVDYVALGDSLAAGATPYHKLDKGYADFLVDRYEQSQYEITLDNYGVPGYRTTNIVSELLNPNNANYAELRNSIKNAELVTIDIGANDLLANLNTIRQNPSTAPAVLNTIAENLYLILSEIDKINPGIKVYVMGYYNPFPHLPKQEQAALLPLLDALNQTIEKVASANGDDFVPTAKVIKKYETLYVPNPNDIHLSLEGYKAVAKEFWKAIQEE</sequence>
<dbReference type="InterPro" id="IPR013830">
    <property type="entry name" value="SGNH_hydro"/>
</dbReference>
<dbReference type="PANTHER" id="PTHR30383">
    <property type="entry name" value="THIOESTERASE 1/PROTEASE 1/LYSOPHOSPHOLIPASE L1"/>
    <property type="match status" value="1"/>
</dbReference>
<dbReference type="Proteomes" id="UP001589738">
    <property type="component" value="Unassembled WGS sequence"/>
</dbReference>
<keyword evidence="4" id="KW-1185">Reference proteome</keyword>
<evidence type="ECO:0000259" key="2">
    <source>
        <dbReference type="Pfam" id="PF13472"/>
    </source>
</evidence>
<reference evidence="3 4" key="1">
    <citation type="submission" date="2024-09" db="EMBL/GenBank/DDBJ databases">
        <authorList>
            <person name="Sun Q."/>
            <person name="Mori K."/>
        </authorList>
    </citation>
    <scope>NUCLEOTIDE SEQUENCE [LARGE SCALE GENOMIC DNA]</scope>
    <source>
        <strain evidence="3 4">CGMCC 1.9126</strain>
    </source>
</reference>
<dbReference type="SUPFAM" id="SSF52266">
    <property type="entry name" value="SGNH hydrolase"/>
    <property type="match status" value="1"/>
</dbReference>
<dbReference type="EMBL" id="JBHLUU010000127">
    <property type="protein sequence ID" value="MFC0478185.1"/>
    <property type="molecule type" value="Genomic_DNA"/>
</dbReference>
<accession>A0ABV6KXZ4</accession>
<evidence type="ECO:0000313" key="4">
    <source>
        <dbReference type="Proteomes" id="UP001589738"/>
    </source>
</evidence>
<organism evidence="3 4">
    <name type="scientific">Robertmurraya beringensis</name>
    <dbReference type="NCBI Taxonomy" id="641660"/>
    <lineage>
        <taxon>Bacteria</taxon>
        <taxon>Bacillati</taxon>
        <taxon>Bacillota</taxon>
        <taxon>Bacilli</taxon>
        <taxon>Bacillales</taxon>
        <taxon>Bacillaceae</taxon>
        <taxon>Robertmurraya</taxon>
    </lineage>
</organism>
<evidence type="ECO:0000313" key="3">
    <source>
        <dbReference type="EMBL" id="MFC0478185.1"/>
    </source>
</evidence>
<feature type="domain" description="SGNH hydrolase-type esterase" evidence="2">
    <location>
        <begin position="34"/>
        <end position="230"/>
    </location>
</feature>
<proteinExistence type="predicted"/>
<keyword evidence="3" id="KW-0378">Hydrolase</keyword>
<comment type="caution">
    <text evidence="3">The sequence shown here is derived from an EMBL/GenBank/DDBJ whole genome shotgun (WGS) entry which is preliminary data.</text>
</comment>
<feature type="signal peptide" evidence="1">
    <location>
        <begin position="1"/>
        <end position="24"/>
    </location>
</feature>
<dbReference type="PANTHER" id="PTHR30383:SF5">
    <property type="entry name" value="SGNH HYDROLASE-TYPE ESTERASE DOMAIN-CONTAINING PROTEIN"/>
    <property type="match status" value="1"/>
</dbReference>
<dbReference type="Gene3D" id="3.40.50.1110">
    <property type="entry name" value="SGNH hydrolase"/>
    <property type="match status" value="1"/>
</dbReference>